<name>A0AAD8EGC2_DIPPU</name>
<dbReference type="Proteomes" id="UP001233999">
    <property type="component" value="Unassembled WGS sequence"/>
</dbReference>
<organism evidence="1 2">
    <name type="scientific">Diploptera punctata</name>
    <name type="common">Pacific beetle cockroach</name>
    <dbReference type="NCBI Taxonomy" id="6984"/>
    <lineage>
        <taxon>Eukaryota</taxon>
        <taxon>Metazoa</taxon>
        <taxon>Ecdysozoa</taxon>
        <taxon>Arthropoda</taxon>
        <taxon>Hexapoda</taxon>
        <taxon>Insecta</taxon>
        <taxon>Pterygota</taxon>
        <taxon>Neoptera</taxon>
        <taxon>Polyneoptera</taxon>
        <taxon>Dictyoptera</taxon>
        <taxon>Blattodea</taxon>
        <taxon>Blaberoidea</taxon>
        <taxon>Blaberidae</taxon>
        <taxon>Diplopterinae</taxon>
        <taxon>Diploptera</taxon>
    </lineage>
</organism>
<protein>
    <submittedName>
        <fullName evidence="1">Uncharacterized protein</fullName>
    </submittedName>
</protein>
<reference evidence="1" key="2">
    <citation type="submission" date="2023-05" db="EMBL/GenBank/DDBJ databases">
        <authorList>
            <person name="Fouks B."/>
        </authorList>
    </citation>
    <scope>NUCLEOTIDE SEQUENCE</scope>
    <source>
        <strain evidence="1">Stay&amp;Tobe</strain>
        <tissue evidence="1">Testes</tissue>
    </source>
</reference>
<evidence type="ECO:0000313" key="1">
    <source>
        <dbReference type="EMBL" id="KAJ9589061.1"/>
    </source>
</evidence>
<dbReference type="AlphaFoldDB" id="A0AAD8EGC2"/>
<sequence>YFGQFLNYSRPMPQVAICDVAELNSLFSLNPSIHSNSARGGYENLFKYRRKIKGHKSIHA</sequence>
<dbReference type="EMBL" id="JASPKZ010005284">
    <property type="protein sequence ID" value="KAJ9589061.1"/>
    <property type="molecule type" value="Genomic_DNA"/>
</dbReference>
<evidence type="ECO:0000313" key="2">
    <source>
        <dbReference type="Proteomes" id="UP001233999"/>
    </source>
</evidence>
<reference evidence="1" key="1">
    <citation type="journal article" date="2023" name="IScience">
        <title>Live-bearing cockroach genome reveals convergent evolutionary mechanisms linked to viviparity in insects and beyond.</title>
        <authorList>
            <person name="Fouks B."/>
            <person name="Harrison M.C."/>
            <person name="Mikhailova A.A."/>
            <person name="Marchal E."/>
            <person name="English S."/>
            <person name="Carruthers M."/>
            <person name="Jennings E.C."/>
            <person name="Chiamaka E.L."/>
            <person name="Frigard R.A."/>
            <person name="Pippel M."/>
            <person name="Attardo G.M."/>
            <person name="Benoit J.B."/>
            <person name="Bornberg-Bauer E."/>
            <person name="Tobe S.S."/>
        </authorList>
    </citation>
    <scope>NUCLEOTIDE SEQUENCE</scope>
    <source>
        <strain evidence="1">Stay&amp;Tobe</strain>
    </source>
</reference>
<proteinExistence type="predicted"/>
<feature type="non-terminal residue" evidence="1">
    <location>
        <position position="1"/>
    </location>
</feature>
<comment type="caution">
    <text evidence="1">The sequence shown here is derived from an EMBL/GenBank/DDBJ whole genome shotgun (WGS) entry which is preliminary data.</text>
</comment>
<keyword evidence="2" id="KW-1185">Reference proteome</keyword>
<accession>A0AAD8EGC2</accession>
<feature type="non-terminal residue" evidence="1">
    <location>
        <position position="60"/>
    </location>
</feature>
<gene>
    <name evidence="1" type="ORF">L9F63_017655</name>
</gene>